<evidence type="ECO:0000259" key="9">
    <source>
        <dbReference type="Pfam" id="PF00999"/>
    </source>
</evidence>
<dbReference type="InterPro" id="IPR050794">
    <property type="entry name" value="CPA2_transporter"/>
</dbReference>
<feature type="transmembrane region" description="Helical" evidence="8">
    <location>
        <begin position="420"/>
        <end position="440"/>
    </location>
</feature>
<evidence type="ECO:0000313" key="10">
    <source>
        <dbReference type="EMBL" id="PSR84320.1"/>
    </source>
</evidence>
<dbReference type="GO" id="GO:1902600">
    <property type="term" value="P:proton transmembrane transport"/>
    <property type="evidence" value="ECO:0007669"/>
    <property type="project" value="InterPro"/>
</dbReference>
<keyword evidence="5" id="KW-0406">Ion transport</keyword>
<keyword evidence="6 8" id="KW-0472">Membrane</keyword>
<evidence type="ECO:0000256" key="7">
    <source>
        <dbReference type="SAM" id="MobiDB-lite"/>
    </source>
</evidence>
<feature type="domain" description="Cation/H+ exchanger transmembrane" evidence="9">
    <location>
        <begin position="47"/>
        <end position="438"/>
    </location>
</feature>
<feature type="transmembrane region" description="Helical" evidence="8">
    <location>
        <begin position="167"/>
        <end position="192"/>
    </location>
</feature>
<dbReference type="STRING" id="2025994.A0A2T3A7P4"/>
<feature type="transmembrane region" description="Helical" evidence="8">
    <location>
        <begin position="100"/>
        <end position="120"/>
    </location>
</feature>
<feature type="transmembrane region" description="Helical" evidence="8">
    <location>
        <begin position="38"/>
        <end position="55"/>
    </location>
</feature>
<dbReference type="Gene3D" id="1.20.1530.20">
    <property type="match status" value="1"/>
</dbReference>
<dbReference type="OrthoDB" id="2687058at2759"/>
<keyword evidence="3 8" id="KW-0812">Transmembrane</keyword>
<feature type="compositionally biased region" description="Basic and acidic residues" evidence="7">
    <location>
        <begin position="526"/>
        <end position="538"/>
    </location>
</feature>
<evidence type="ECO:0000256" key="3">
    <source>
        <dbReference type="ARBA" id="ARBA00022692"/>
    </source>
</evidence>
<reference evidence="10 11" key="1">
    <citation type="journal article" date="2018" name="Mycol. Prog.">
        <title>Coniella lustricola, a new species from submerged detritus.</title>
        <authorList>
            <person name="Raudabaugh D.B."/>
            <person name="Iturriaga T."/>
            <person name="Carver A."/>
            <person name="Mondo S."/>
            <person name="Pangilinan J."/>
            <person name="Lipzen A."/>
            <person name="He G."/>
            <person name="Amirebrahimi M."/>
            <person name="Grigoriev I.V."/>
            <person name="Miller A.N."/>
        </authorList>
    </citation>
    <scope>NUCLEOTIDE SEQUENCE [LARGE SCALE GENOMIC DNA]</scope>
    <source>
        <strain evidence="10 11">B22-T-1</strain>
    </source>
</reference>
<dbReference type="GO" id="GO:0016020">
    <property type="term" value="C:membrane"/>
    <property type="evidence" value="ECO:0007669"/>
    <property type="project" value="UniProtKB-SubCell"/>
</dbReference>
<dbReference type="InParanoid" id="A0A2T3A7P4"/>
<evidence type="ECO:0000313" key="11">
    <source>
        <dbReference type="Proteomes" id="UP000241462"/>
    </source>
</evidence>
<proteinExistence type="predicted"/>
<feature type="transmembrane region" description="Helical" evidence="8">
    <location>
        <begin position="326"/>
        <end position="347"/>
    </location>
</feature>
<dbReference type="EMBL" id="KZ678445">
    <property type="protein sequence ID" value="PSR84320.1"/>
    <property type="molecule type" value="Genomic_DNA"/>
</dbReference>
<feature type="transmembrane region" description="Helical" evidence="8">
    <location>
        <begin position="234"/>
        <end position="254"/>
    </location>
</feature>
<evidence type="ECO:0000256" key="4">
    <source>
        <dbReference type="ARBA" id="ARBA00022989"/>
    </source>
</evidence>
<dbReference type="AlphaFoldDB" id="A0A2T3A7P4"/>
<feature type="region of interest" description="Disordered" evidence="7">
    <location>
        <begin position="515"/>
        <end position="548"/>
    </location>
</feature>
<evidence type="ECO:0000256" key="8">
    <source>
        <dbReference type="SAM" id="Phobius"/>
    </source>
</evidence>
<feature type="transmembrane region" description="Helical" evidence="8">
    <location>
        <begin position="387"/>
        <end position="408"/>
    </location>
</feature>
<comment type="subcellular location">
    <subcellularLocation>
        <location evidence="1">Membrane</location>
        <topology evidence="1">Multi-pass membrane protein</topology>
    </subcellularLocation>
</comment>
<accession>A0A2T3A7P4</accession>
<evidence type="ECO:0000256" key="1">
    <source>
        <dbReference type="ARBA" id="ARBA00004141"/>
    </source>
</evidence>
<keyword evidence="11" id="KW-1185">Reference proteome</keyword>
<feature type="region of interest" description="Disordered" evidence="7">
    <location>
        <begin position="456"/>
        <end position="477"/>
    </location>
</feature>
<gene>
    <name evidence="10" type="ORF">BD289DRAFT_460970</name>
</gene>
<dbReference type="PANTHER" id="PTHR32468:SF0">
    <property type="entry name" value="K(+)_H(+) ANTIPORTER 1"/>
    <property type="match status" value="1"/>
</dbReference>
<dbReference type="Pfam" id="PF00999">
    <property type="entry name" value="Na_H_Exchanger"/>
    <property type="match status" value="1"/>
</dbReference>
<keyword evidence="4 8" id="KW-1133">Transmembrane helix</keyword>
<feature type="transmembrane region" description="Helical" evidence="8">
    <location>
        <begin position="354"/>
        <end position="375"/>
    </location>
</feature>
<feature type="compositionally biased region" description="Polar residues" evidence="7">
    <location>
        <begin position="458"/>
        <end position="473"/>
    </location>
</feature>
<feature type="transmembrane region" description="Helical" evidence="8">
    <location>
        <begin position="275"/>
        <end position="306"/>
    </location>
</feature>
<evidence type="ECO:0000256" key="5">
    <source>
        <dbReference type="ARBA" id="ARBA00023065"/>
    </source>
</evidence>
<dbReference type="PANTHER" id="PTHR32468">
    <property type="entry name" value="CATION/H + ANTIPORTER"/>
    <property type="match status" value="1"/>
</dbReference>
<dbReference type="Proteomes" id="UP000241462">
    <property type="component" value="Unassembled WGS sequence"/>
</dbReference>
<feature type="compositionally biased region" description="Polar residues" evidence="7">
    <location>
        <begin position="539"/>
        <end position="548"/>
    </location>
</feature>
<name>A0A2T3A7P4_9PEZI</name>
<evidence type="ECO:0000256" key="6">
    <source>
        <dbReference type="ARBA" id="ARBA00023136"/>
    </source>
</evidence>
<feature type="transmembrane region" description="Helical" evidence="8">
    <location>
        <begin position="132"/>
        <end position="155"/>
    </location>
</feature>
<protein>
    <submittedName>
        <fullName evidence="10">Sodium/hydrogen exchanger family-domain-containing protein</fullName>
    </submittedName>
</protein>
<feature type="compositionally biased region" description="Polar residues" evidence="7">
    <location>
        <begin position="516"/>
        <end position="525"/>
    </location>
</feature>
<feature type="transmembrane region" description="Helical" evidence="8">
    <location>
        <begin position="204"/>
        <end position="228"/>
    </location>
</feature>
<organism evidence="10 11">
    <name type="scientific">Coniella lustricola</name>
    <dbReference type="NCBI Taxonomy" id="2025994"/>
    <lineage>
        <taxon>Eukaryota</taxon>
        <taxon>Fungi</taxon>
        <taxon>Dikarya</taxon>
        <taxon>Ascomycota</taxon>
        <taxon>Pezizomycotina</taxon>
        <taxon>Sordariomycetes</taxon>
        <taxon>Sordariomycetidae</taxon>
        <taxon>Diaporthales</taxon>
        <taxon>Schizoparmaceae</taxon>
        <taxon>Coniella</taxon>
    </lineage>
</organism>
<evidence type="ECO:0000256" key="2">
    <source>
        <dbReference type="ARBA" id="ARBA00022448"/>
    </source>
</evidence>
<sequence>MASASAAVEPLQPRTTAAPQAGILEGANPVTYNSSNPILLFIVQSIIVIIFCRILHWPLSYLNQPRVIAEVIGGILLGPSVMMRIPNFQESIFPTLSMPIFSNVASLGLIMFLFLVALEVDIRLFTSNWKIALSVGLAGMALPFALGIAMAWGLYNQFKDDPNTVEISFGVYALFIGTALAITAFPVLCRILTELNLLGSSVGVTVLAAGIGNDVTGWILLALCVALVNNSTGLAALWALLCVIGWTLFLTFAVRPCFIWCLRKTNSLQKGPTQGMVALTLGIVLVSAWFTGIIGVHPIFGAFLAGLICPHDEGFAVKLAEKIEDIVSVLFLPLYFASSGLSTNLGLLNDGITWAYVIGIIAVAFSGKIIGGTLAARVNKLEWRESFTIGVLMSCKGLVELIVLNIGLQAKILSDRTFTMFVVMALVTTVTTTPLVKWLYPPWYQNKMQAVRRGTVDKNGNQLPSSHGSNNGEASERLSPAPINRLLIYLRLDSLPGLFTFIALLGADGEERKHQLSISSKSNSAKTKDHNKETDTEHNTGNTGVLAQSNIQKPLLEVHGLRLLELTERNSSVMQVTDGDEYYSARDPVVNTFRTFSRLNDVAVSGKVAIVPPTSYAETLMKQAHDVASDFVIVPWSEYGGVSEYYSSSAGALSPTMATNTSDSWPGRFTDRGHLEFMNHVLANPTSNTGIFINHGLGGSDSTNLPVEDKTHNIFVPFFGGIDDRVALRFALRLARNPNVTLTVAHLDWSSWETSGGHGEIEADDELVGDDKATHKAAEVDQGVSAQDAALLAWLASSPPTDLVGRLTIIEINASQRTAIGRAVAQARSHVGNSPRNAGDIIIVGRSHIALTSGQSEDGTGPAAASTIGEHGADASELRRTIGAVAQQLVEGGLRASLLVVKAGGAGLHW</sequence>
<dbReference type="FunCoup" id="A0A2T3A7P4">
    <property type="interactions" value="183"/>
</dbReference>
<feature type="transmembrane region" description="Helical" evidence="8">
    <location>
        <begin position="67"/>
        <end position="85"/>
    </location>
</feature>
<dbReference type="InterPro" id="IPR038770">
    <property type="entry name" value="Na+/solute_symporter_sf"/>
</dbReference>
<dbReference type="InterPro" id="IPR006153">
    <property type="entry name" value="Cation/H_exchanger_TM"/>
</dbReference>
<keyword evidence="2" id="KW-0813">Transport</keyword>
<dbReference type="GO" id="GO:0015297">
    <property type="term" value="F:antiporter activity"/>
    <property type="evidence" value="ECO:0007669"/>
    <property type="project" value="InterPro"/>
</dbReference>